<dbReference type="Gene3D" id="1.20.1740.10">
    <property type="entry name" value="Amino acid/polyamine transporter I"/>
    <property type="match status" value="1"/>
</dbReference>
<proteinExistence type="predicted"/>
<feature type="transmembrane region" description="Helical" evidence="9">
    <location>
        <begin position="318"/>
        <end position="340"/>
    </location>
</feature>
<dbReference type="InterPro" id="IPR050367">
    <property type="entry name" value="APC_superfamily"/>
</dbReference>
<accession>A0A430FRV8</accession>
<feature type="transmembrane region" description="Helical" evidence="9">
    <location>
        <begin position="265"/>
        <end position="291"/>
    </location>
</feature>
<feature type="region of interest" description="Disordered" evidence="8">
    <location>
        <begin position="702"/>
        <end position="721"/>
    </location>
</feature>
<evidence type="ECO:0000256" key="3">
    <source>
        <dbReference type="ARBA" id="ARBA00022475"/>
    </source>
</evidence>
<feature type="transmembrane region" description="Helical" evidence="9">
    <location>
        <begin position="64"/>
        <end position="84"/>
    </location>
</feature>
<evidence type="ECO:0000256" key="1">
    <source>
        <dbReference type="ARBA" id="ARBA00004651"/>
    </source>
</evidence>
<comment type="caution">
    <text evidence="10">The sequence shown here is derived from an EMBL/GenBank/DDBJ whole genome shotgun (WGS) entry which is preliminary data.</text>
</comment>
<keyword evidence="4 9" id="KW-0812">Transmembrane</keyword>
<evidence type="ECO:0000256" key="2">
    <source>
        <dbReference type="ARBA" id="ARBA00022448"/>
    </source>
</evidence>
<feature type="transmembrane region" description="Helical" evidence="9">
    <location>
        <begin position="231"/>
        <end position="253"/>
    </location>
</feature>
<evidence type="ECO:0000313" key="10">
    <source>
        <dbReference type="EMBL" id="RSX55583.1"/>
    </source>
</evidence>
<reference evidence="10 11" key="1">
    <citation type="submission" date="2018-09" db="EMBL/GenBank/DDBJ databases">
        <title>Characterization of the phylogenetic diversity of five novel species belonging to the genus Bifidobacterium.</title>
        <authorList>
            <person name="Lugli G.A."/>
            <person name="Duranti S."/>
            <person name="Milani C."/>
        </authorList>
    </citation>
    <scope>NUCLEOTIDE SEQUENCE [LARGE SCALE GENOMIC DNA]</scope>
    <source>
        <strain evidence="10 11">2036B</strain>
    </source>
</reference>
<evidence type="ECO:0000256" key="9">
    <source>
        <dbReference type="SAM" id="Phobius"/>
    </source>
</evidence>
<dbReference type="Pfam" id="PF13520">
    <property type="entry name" value="AA_permease_2"/>
    <property type="match status" value="1"/>
</dbReference>
<keyword evidence="11" id="KW-1185">Reference proteome</keyword>
<dbReference type="GO" id="GO:0005886">
    <property type="term" value="C:plasma membrane"/>
    <property type="evidence" value="ECO:0007669"/>
    <property type="project" value="UniProtKB-SubCell"/>
</dbReference>
<dbReference type="AlphaFoldDB" id="A0A430FRV8"/>
<feature type="transmembrane region" description="Helical" evidence="9">
    <location>
        <begin position="394"/>
        <end position="418"/>
    </location>
</feature>
<keyword evidence="2" id="KW-0813">Transport</keyword>
<keyword evidence="7" id="KW-0175">Coiled coil</keyword>
<feature type="transmembrane region" description="Helical" evidence="9">
    <location>
        <begin position="35"/>
        <end position="52"/>
    </location>
</feature>
<dbReference type="EMBL" id="QXGM01000001">
    <property type="protein sequence ID" value="RSX55583.1"/>
    <property type="molecule type" value="Genomic_DNA"/>
</dbReference>
<name>A0A430FRV8_9BIFI</name>
<comment type="subcellular location">
    <subcellularLocation>
        <location evidence="1">Cell membrane</location>
        <topology evidence="1">Multi-pass membrane protein</topology>
    </subcellularLocation>
</comment>
<keyword evidence="3" id="KW-1003">Cell membrane</keyword>
<dbReference type="RefSeq" id="WP_241218811.1">
    <property type="nucleotide sequence ID" value="NZ_QXGM01000001.1"/>
</dbReference>
<feature type="transmembrane region" description="Helical" evidence="9">
    <location>
        <begin position="189"/>
        <end position="211"/>
    </location>
</feature>
<dbReference type="PANTHER" id="PTHR42770:SF15">
    <property type="entry name" value="GLUTAMATE_GAMMA-AMINOBUTYRATE ANTIPORTER-RELATED"/>
    <property type="match status" value="1"/>
</dbReference>
<feature type="transmembrane region" description="Helical" evidence="9">
    <location>
        <begin position="159"/>
        <end position="177"/>
    </location>
</feature>
<feature type="transmembrane region" description="Helical" evidence="9">
    <location>
        <begin position="96"/>
        <end position="118"/>
    </location>
</feature>
<evidence type="ECO:0000256" key="8">
    <source>
        <dbReference type="SAM" id="MobiDB-lite"/>
    </source>
</evidence>
<evidence type="ECO:0000256" key="4">
    <source>
        <dbReference type="ARBA" id="ARBA00022692"/>
    </source>
</evidence>
<dbReference type="InterPro" id="IPR002293">
    <property type="entry name" value="AA/rel_permease1"/>
</dbReference>
<dbReference type="Proteomes" id="UP000287609">
    <property type="component" value="Unassembled WGS sequence"/>
</dbReference>
<feature type="transmembrane region" description="Helical" evidence="9">
    <location>
        <begin position="472"/>
        <end position="494"/>
    </location>
</feature>
<gene>
    <name evidence="10" type="ORF">D2E26_0146</name>
</gene>
<organism evidence="10 11">
    <name type="scientific">Bifidobacterium dolichotidis</name>
    <dbReference type="NCBI Taxonomy" id="2306976"/>
    <lineage>
        <taxon>Bacteria</taxon>
        <taxon>Bacillati</taxon>
        <taxon>Actinomycetota</taxon>
        <taxon>Actinomycetes</taxon>
        <taxon>Bifidobacteriales</taxon>
        <taxon>Bifidobacteriaceae</taxon>
        <taxon>Bifidobacterium</taxon>
    </lineage>
</organism>
<evidence type="ECO:0000313" key="11">
    <source>
        <dbReference type="Proteomes" id="UP000287609"/>
    </source>
</evidence>
<keyword evidence="6 9" id="KW-0472">Membrane</keyword>
<feature type="transmembrane region" description="Helical" evidence="9">
    <location>
        <begin position="438"/>
        <end position="460"/>
    </location>
</feature>
<evidence type="ECO:0000256" key="6">
    <source>
        <dbReference type="ARBA" id="ARBA00023136"/>
    </source>
</evidence>
<feature type="coiled-coil region" evidence="7">
    <location>
        <begin position="664"/>
        <end position="691"/>
    </location>
</feature>
<evidence type="ECO:0000256" key="5">
    <source>
        <dbReference type="ARBA" id="ARBA00022989"/>
    </source>
</evidence>
<dbReference type="GO" id="GO:0022857">
    <property type="term" value="F:transmembrane transporter activity"/>
    <property type="evidence" value="ECO:0007669"/>
    <property type="project" value="InterPro"/>
</dbReference>
<protein>
    <submittedName>
        <fullName evidence="10">Amino acid transporter</fullName>
    </submittedName>
</protein>
<sequence>MSKTAHSHTQTQPSAAAVAAVKADKRTPEVSTSNLSTLALTMMTVTTLAGIANDVQMSFYGLSAVTYFLIGGLLFFVPTGLVAAELASGWSQRGGIFRWVGEGLGTFPAISCLLILWFQTSFVFGSGIPSTSSTIGFFTTNYDWAVDFAKNSHPVNVELPIMLCWLAYYWFICWLATKGVKVFANIAKYGVIFGTFLPLAVMMILAVVWLAHGNRPAIPLDAGSLVPKWQGMSTLALAAGVFFSFAGVDMNAAHIKDLKKPAKQFPAVVFISMVLSFLVFVIGTVIIAIVVPESKINLLYTLYTVYRDLGATIGFPDLYVVFVYLGMANSFAALITNLAGPSYMLGQAGRSGFLPKSLQNNNKHGMPSRMMYAQMAFMTIIAFIVFFLPNVEGFVALITQAITILYMIYYILMFASFLKLRYDQPNRPRLFKVPGGKVGAWIVALVGIAAAVFAIVLALYPPAQLAKEVGSGITYDVIIISLIAFVVLICFLMFRASQHHADWVDPANEFAPFTWQIEGMEKPGFAKSNIPTALLSQDQDPMGMPIKHHFDADRMINLPDPKNQDAFIAAVDKLLKRKDVSEPEPDEPTSVFMGDMGMVKTLAIEPQPMPHVIMEPHGDEVEVPAAPAELVESMQLPDDAAQDALQAQEQAKADMNTAHDYEVLAQAEENEAEVEQQLSQIRQRAREARAAVEYARQHVNGEVHEQRVNHTMKSDKDERNS</sequence>
<keyword evidence="5 9" id="KW-1133">Transmembrane helix</keyword>
<dbReference type="PANTHER" id="PTHR42770">
    <property type="entry name" value="AMINO ACID TRANSPORTER-RELATED"/>
    <property type="match status" value="1"/>
</dbReference>
<feature type="transmembrane region" description="Helical" evidence="9">
    <location>
        <begin position="370"/>
        <end position="388"/>
    </location>
</feature>
<evidence type="ECO:0000256" key="7">
    <source>
        <dbReference type="SAM" id="Coils"/>
    </source>
</evidence>